<evidence type="ECO:0000313" key="5">
    <source>
        <dbReference type="EMBL" id="KAJ5215315.1"/>
    </source>
</evidence>
<keyword evidence="1" id="KW-0677">Repeat</keyword>
<evidence type="ECO:0000259" key="4">
    <source>
        <dbReference type="Pfam" id="PF24883"/>
    </source>
</evidence>
<accession>A0A9W9TBA2</accession>
<organism evidence="5 6">
    <name type="scientific">Penicillium cinerascens</name>
    <dbReference type="NCBI Taxonomy" id="70096"/>
    <lineage>
        <taxon>Eukaryota</taxon>
        <taxon>Fungi</taxon>
        <taxon>Dikarya</taxon>
        <taxon>Ascomycota</taxon>
        <taxon>Pezizomycotina</taxon>
        <taxon>Eurotiomycetes</taxon>
        <taxon>Eurotiomycetidae</taxon>
        <taxon>Eurotiales</taxon>
        <taxon>Aspergillaceae</taxon>
        <taxon>Penicillium</taxon>
    </lineage>
</organism>
<dbReference type="GeneID" id="83176085"/>
<reference evidence="5" key="1">
    <citation type="submission" date="2022-12" db="EMBL/GenBank/DDBJ databases">
        <authorList>
            <person name="Petersen C."/>
        </authorList>
    </citation>
    <scope>NUCLEOTIDE SEQUENCE</scope>
    <source>
        <strain evidence="5">IBT 15544</strain>
    </source>
</reference>
<dbReference type="RefSeq" id="XP_058311128.1">
    <property type="nucleotide sequence ID" value="XM_058448784.1"/>
</dbReference>
<dbReference type="Pfam" id="PF24883">
    <property type="entry name" value="NPHP3_N"/>
    <property type="match status" value="1"/>
</dbReference>
<dbReference type="GO" id="GO:0009116">
    <property type="term" value="P:nucleoside metabolic process"/>
    <property type="evidence" value="ECO:0007669"/>
    <property type="project" value="InterPro"/>
</dbReference>
<evidence type="ECO:0000256" key="2">
    <source>
        <dbReference type="SAM" id="MobiDB-lite"/>
    </source>
</evidence>
<dbReference type="Gene3D" id="3.40.50.1580">
    <property type="entry name" value="Nucleoside phosphorylase domain"/>
    <property type="match status" value="1"/>
</dbReference>
<keyword evidence="6" id="KW-1185">Reference proteome</keyword>
<dbReference type="SUPFAM" id="SSF53167">
    <property type="entry name" value="Purine and uridine phosphorylases"/>
    <property type="match status" value="1"/>
</dbReference>
<feature type="compositionally biased region" description="Polar residues" evidence="2">
    <location>
        <begin position="1"/>
        <end position="22"/>
    </location>
</feature>
<dbReference type="Proteomes" id="UP001150904">
    <property type="component" value="Unassembled WGS sequence"/>
</dbReference>
<dbReference type="GO" id="GO:0003824">
    <property type="term" value="F:catalytic activity"/>
    <property type="evidence" value="ECO:0007669"/>
    <property type="project" value="InterPro"/>
</dbReference>
<dbReference type="InterPro" id="IPR035994">
    <property type="entry name" value="Nucleoside_phosphorylase_sf"/>
</dbReference>
<dbReference type="Pfam" id="PF01048">
    <property type="entry name" value="PNP_UDP_1"/>
    <property type="match status" value="1"/>
</dbReference>
<feature type="region of interest" description="Disordered" evidence="2">
    <location>
        <begin position="1"/>
        <end position="25"/>
    </location>
</feature>
<sequence>MAENPPSQLEQSVSPQNNTSPETLPCQKRLRHDAYTIGWVCALPKEQTAARAMLDEEHESLPTRNDHNAYTLGSICGHNVVIACLPNMGINPAATVATSMINMFPSIRFGLMVGIGGGIPSKVNLGDVVVSQPVADYHGVVQWDMGKLERGGQFVHTGSLNRPPNALLNASNRLKSNYEMYGSKINVYLDDVERRFPRLAPKYTRRECLEDPLLVSKRGRRTSTEDHFLSSPWQAIITMIAYLLGLWAISPVIEENKRLSEKAEEARTTNRMVKDAQSRDSPDKAFGGHLLCVEMEAAGLMNDFPCIVIRGICDYAESGKEKTWQEYAAAVAAAYAKELLGCVQPSVVDAEDSAKATLEKVQQQIDSMQQTTVKTKATTDSIRFNLHTGEIKRWLYPPDPSSNANHARTLRHEGTGAWLLKNPVFQSWYSRSRRQLWLHGVAGCGKSVLSTNVLDYLAKGNDGLVLSFFFDFNDVAKQTLDGMLRSLAFQLYHSGINSLSSFTTAA</sequence>
<dbReference type="AlphaFoldDB" id="A0A9W9TBA2"/>
<dbReference type="InterPro" id="IPR056884">
    <property type="entry name" value="NPHP3-like_N"/>
</dbReference>
<dbReference type="PANTHER" id="PTHR46082:SF11">
    <property type="entry name" value="AAA+ ATPASE DOMAIN-CONTAINING PROTEIN-RELATED"/>
    <property type="match status" value="1"/>
</dbReference>
<proteinExistence type="predicted"/>
<evidence type="ECO:0000256" key="1">
    <source>
        <dbReference type="ARBA" id="ARBA00022737"/>
    </source>
</evidence>
<protein>
    <submittedName>
        <fullName evidence="5">NACHT nucleoside triphosphatase</fullName>
    </submittedName>
</protein>
<dbReference type="PANTHER" id="PTHR46082">
    <property type="entry name" value="ATP/GTP-BINDING PROTEIN-RELATED"/>
    <property type="match status" value="1"/>
</dbReference>
<reference evidence="5" key="2">
    <citation type="journal article" date="2023" name="IMA Fungus">
        <title>Comparative genomic study of the Penicillium genus elucidates a diverse pangenome and 15 lateral gene transfer events.</title>
        <authorList>
            <person name="Petersen C."/>
            <person name="Sorensen T."/>
            <person name="Nielsen M.R."/>
            <person name="Sondergaard T.E."/>
            <person name="Sorensen J.L."/>
            <person name="Fitzpatrick D.A."/>
            <person name="Frisvad J.C."/>
            <person name="Nielsen K.L."/>
        </authorList>
    </citation>
    <scope>NUCLEOTIDE SEQUENCE</scope>
    <source>
        <strain evidence="5">IBT 15544</strain>
    </source>
</reference>
<feature type="region of interest" description="Disordered" evidence="2">
    <location>
        <begin position="261"/>
        <end position="281"/>
    </location>
</feature>
<evidence type="ECO:0000259" key="3">
    <source>
        <dbReference type="Pfam" id="PF01048"/>
    </source>
</evidence>
<comment type="caution">
    <text evidence="5">The sequence shown here is derived from an EMBL/GenBank/DDBJ whole genome shotgun (WGS) entry which is preliminary data.</text>
</comment>
<name>A0A9W9TBA2_9EURO</name>
<feature type="domain" description="Nucleoside phosphorylase" evidence="3">
    <location>
        <begin position="36"/>
        <end position="142"/>
    </location>
</feature>
<dbReference type="EMBL" id="JAPQKR010000005">
    <property type="protein sequence ID" value="KAJ5215315.1"/>
    <property type="molecule type" value="Genomic_DNA"/>
</dbReference>
<dbReference type="InterPro" id="IPR053137">
    <property type="entry name" value="NLR-like"/>
</dbReference>
<evidence type="ECO:0000313" key="6">
    <source>
        <dbReference type="Proteomes" id="UP001150904"/>
    </source>
</evidence>
<gene>
    <name evidence="5" type="ORF">N7498_001722</name>
</gene>
<dbReference type="OrthoDB" id="1577640at2759"/>
<feature type="domain" description="Nephrocystin 3-like N-terminal" evidence="4">
    <location>
        <begin position="414"/>
        <end position="494"/>
    </location>
</feature>
<dbReference type="InterPro" id="IPR000845">
    <property type="entry name" value="Nucleoside_phosphorylase_d"/>
</dbReference>